<evidence type="ECO:0000313" key="1">
    <source>
        <dbReference type="EMBL" id="KTS82797.1"/>
    </source>
</evidence>
<name>A0ACC4ZWB2_9BACL</name>
<evidence type="ECO:0000313" key="2">
    <source>
        <dbReference type="Proteomes" id="UP000074866"/>
    </source>
</evidence>
<keyword evidence="2" id="KW-1185">Reference proteome</keyword>
<proteinExistence type="predicted"/>
<sequence>MKKGRFPKLPKLPWSRRAIPTGERKTRNSSRVPKGLPESSWLEEPLRSSLEDNRVALRDIFKECSDIVYRELMISPERKGLLAYFEGTVKSEDLQDHILRPVILGMMLKDPEVNGKLEPLDETRISMSQTKTMDEWKQVSAAILDGNAALFVDGTARAYIFSAKGGVRRGVEEPQTEAVIRGPREGFTETLRVNTALLRFKLKTSKLKMHSMTLGTETQTSVVLTYIEGIIDPKLVEDVKKRLSDIKIDGVLETGYIEELIEDHPYSPFPQMEYTERPDTVTAQLLEGRFAIFVDGTPFALIGPVTMWQMMQASEDYYERFFISNMVRWIRFLFLIMALFLPALYVAVTTYHHDMLPTTLILSIAAARESIPFPALVEALMMEISFEALREAGIRLPKTVGQAVSILGALVIGQAAVQAGIVSAPIVIVVSLTGIASFTIPRFNFAITVRLLRFPIMLMAGLFGLFGIIIATTLIATHLTKLTSFGVPYMSGYSPYNHMDQKDIIVRAPWWKMTKRPSWIGKDNNKRAKKEMNGSPKTEEGW</sequence>
<protein>
    <submittedName>
        <fullName evidence="1">Membrane protein</fullName>
    </submittedName>
</protein>
<dbReference type="EMBL" id="LDRX01000040">
    <property type="protein sequence ID" value="KTS82797.1"/>
    <property type="molecule type" value="Genomic_DNA"/>
</dbReference>
<accession>A0ACC4ZWB2</accession>
<dbReference type="Proteomes" id="UP000074866">
    <property type="component" value="Unassembled WGS sequence"/>
</dbReference>
<gene>
    <name evidence="1" type="ORF">NS115_10105</name>
</gene>
<comment type="caution">
    <text evidence="1">The sequence shown here is derived from an EMBL/GenBank/DDBJ whole genome shotgun (WGS) entry which is preliminary data.</text>
</comment>
<organism evidence="1 2">
    <name type="scientific">Paenibacillus jamilae</name>
    <dbReference type="NCBI Taxonomy" id="114136"/>
    <lineage>
        <taxon>Bacteria</taxon>
        <taxon>Bacillati</taxon>
        <taxon>Bacillota</taxon>
        <taxon>Bacilli</taxon>
        <taxon>Bacillales</taxon>
        <taxon>Paenibacillaceae</taxon>
        <taxon>Paenibacillus</taxon>
    </lineage>
</organism>
<reference evidence="1 2" key="1">
    <citation type="journal article" date="2016" name="Front. Microbiol.">
        <title>Genomic Resource of Rice Seed Associated Bacteria.</title>
        <authorList>
            <person name="Midha S."/>
            <person name="Bansal K."/>
            <person name="Sharma S."/>
            <person name="Kumar N."/>
            <person name="Patil P.P."/>
            <person name="Chaudhry V."/>
            <person name="Patil P.B."/>
        </authorList>
    </citation>
    <scope>NUCLEOTIDE SEQUENCE [LARGE SCALE GENOMIC DNA]</scope>
    <source>
        <strain evidence="1 2">NS115</strain>
    </source>
</reference>